<keyword evidence="2" id="KW-1185">Reference proteome</keyword>
<comment type="caution">
    <text evidence="1">The sequence shown here is derived from an EMBL/GenBank/DDBJ whole genome shotgun (WGS) entry which is preliminary data.</text>
</comment>
<proteinExistence type="predicted"/>
<dbReference type="Proteomes" id="UP001631957">
    <property type="component" value="Unassembled WGS sequence"/>
</dbReference>
<gene>
    <name evidence="1" type="ORF">ACKI18_48355</name>
</gene>
<name>A0ABW9IA27_9ACTN</name>
<evidence type="ECO:0000313" key="1">
    <source>
        <dbReference type="EMBL" id="MFM9616279.1"/>
    </source>
</evidence>
<protein>
    <submittedName>
        <fullName evidence="1">Uncharacterized protein</fullName>
    </submittedName>
</protein>
<reference evidence="1 2" key="1">
    <citation type="submission" date="2024-12" db="EMBL/GenBank/DDBJ databases">
        <title>Forecasting of Potato common scab and diversities of Pathogenic streptomyces spp. in china.</title>
        <authorList>
            <person name="Handique U."/>
            <person name="Wu J."/>
        </authorList>
    </citation>
    <scope>NUCLEOTIDE SEQUENCE [LARGE SCALE GENOMIC DNA]</scope>
    <source>
        <strain evidence="1 2">ZRIMU1530</strain>
    </source>
</reference>
<evidence type="ECO:0000313" key="2">
    <source>
        <dbReference type="Proteomes" id="UP001631957"/>
    </source>
</evidence>
<organism evidence="1 2">
    <name type="scientific">Streptomyces niveiscabiei</name>
    <dbReference type="NCBI Taxonomy" id="164115"/>
    <lineage>
        <taxon>Bacteria</taxon>
        <taxon>Bacillati</taxon>
        <taxon>Actinomycetota</taxon>
        <taxon>Actinomycetes</taxon>
        <taxon>Kitasatosporales</taxon>
        <taxon>Streptomycetaceae</taxon>
        <taxon>Streptomyces</taxon>
    </lineage>
</organism>
<dbReference type="EMBL" id="JBJVNI010000430">
    <property type="protein sequence ID" value="MFM9616279.1"/>
    <property type="molecule type" value="Genomic_DNA"/>
</dbReference>
<accession>A0ABW9IA27</accession>
<dbReference type="RefSeq" id="WP_409135080.1">
    <property type="nucleotide sequence ID" value="NZ_JBJVNI010000430.1"/>
</dbReference>
<feature type="non-terminal residue" evidence="1">
    <location>
        <position position="77"/>
    </location>
</feature>
<sequence>MDQILTILSQKVETLERSILPFHLLDHENDVSSDGLVAFQLQQGGAQAPSPHPHQPKINQQQVLDINERIAREGTEF</sequence>